<evidence type="ECO:0000313" key="4">
    <source>
        <dbReference type="Proteomes" id="UP000077755"/>
    </source>
</evidence>
<name>A0AAF0XBL1_DAUCS</name>
<dbReference type="Pfam" id="PF02721">
    <property type="entry name" value="DUF223"/>
    <property type="match status" value="1"/>
</dbReference>
<keyword evidence="4" id="KW-1185">Reference proteome</keyword>
<protein>
    <recommendedName>
        <fullName evidence="2">Replication protein A 70 kDa DNA-binding subunit B/D first OB fold domain-containing protein</fullName>
    </recommendedName>
</protein>
<dbReference type="SUPFAM" id="SSF50249">
    <property type="entry name" value="Nucleic acid-binding proteins"/>
    <property type="match status" value="1"/>
</dbReference>
<accession>A0AAF0XBL1</accession>
<feature type="compositionally biased region" description="Low complexity" evidence="1">
    <location>
        <begin position="279"/>
        <end position="288"/>
    </location>
</feature>
<proteinExistence type="predicted"/>
<evidence type="ECO:0000256" key="1">
    <source>
        <dbReference type="SAM" id="MobiDB-lite"/>
    </source>
</evidence>
<evidence type="ECO:0000259" key="2">
    <source>
        <dbReference type="Pfam" id="PF02721"/>
    </source>
</evidence>
<reference evidence="3" key="1">
    <citation type="journal article" date="2016" name="Nat. Genet.">
        <title>A high-quality carrot genome assembly provides new insights into carotenoid accumulation and asterid genome evolution.</title>
        <authorList>
            <person name="Iorizzo M."/>
            <person name="Ellison S."/>
            <person name="Senalik D."/>
            <person name="Zeng P."/>
            <person name="Satapoomin P."/>
            <person name="Huang J."/>
            <person name="Bowman M."/>
            <person name="Iovene M."/>
            <person name="Sanseverino W."/>
            <person name="Cavagnaro P."/>
            <person name="Yildiz M."/>
            <person name="Macko-Podgorni A."/>
            <person name="Moranska E."/>
            <person name="Grzebelus E."/>
            <person name="Grzebelus D."/>
            <person name="Ashrafi H."/>
            <person name="Zheng Z."/>
            <person name="Cheng S."/>
            <person name="Spooner D."/>
            <person name="Van Deynze A."/>
            <person name="Simon P."/>
        </authorList>
    </citation>
    <scope>NUCLEOTIDE SEQUENCE</scope>
    <source>
        <tissue evidence="3">Leaf</tissue>
    </source>
</reference>
<gene>
    <name evidence="3" type="ORF">DCAR_0623457</name>
</gene>
<sequence length="348" mass="40333">METQNIKQLEICPKKDWAIKVTVSRKWRRIPINNQTIGLNLILIDQTDRIHAWMNSTLMHRLEDKFVENYTLLLSNFIVKKYIKSENFKCFKAEHYICLTPFTTVSVLEPVLPGAYPHLFDCVAFSTFPENGRQRKYLIDVVGIVESVKPIYHVMNRSAFRKDFIRFVVRDLHNATAHVVFENGLAHAFNVAMMEANEKPAVVIIASCRIRMLGDVLGFVHNVQGINRFINRKNVEHSFLNLVLSSTEEKRIPTTIAASSMKRAKAREKYPEENMWSRQSSSQTSSETEWLEPQKQKTNARSFTLKVDIAEDKFDKLGEKIEHLSVAIERLIEVIQLSQYSWKDNAED</sequence>
<reference evidence="3" key="2">
    <citation type="submission" date="2022-03" db="EMBL/GenBank/DDBJ databases">
        <title>Draft title - Genomic analysis of global carrot germplasm unveils the trajectory of domestication and the origin of high carotenoid orange carrot.</title>
        <authorList>
            <person name="Iorizzo M."/>
            <person name="Ellison S."/>
            <person name="Senalik D."/>
            <person name="Macko-Podgorni A."/>
            <person name="Grzebelus D."/>
            <person name="Bostan H."/>
            <person name="Rolling W."/>
            <person name="Curaba J."/>
            <person name="Simon P."/>
        </authorList>
    </citation>
    <scope>NUCLEOTIDE SEQUENCE</scope>
    <source>
        <tissue evidence="3">Leaf</tissue>
    </source>
</reference>
<dbReference type="Proteomes" id="UP000077755">
    <property type="component" value="Chromosome 6"/>
</dbReference>
<feature type="domain" description="Replication protein A 70 kDa DNA-binding subunit B/D first OB fold" evidence="2">
    <location>
        <begin position="10"/>
        <end position="105"/>
    </location>
</feature>
<dbReference type="AlphaFoldDB" id="A0AAF0XBL1"/>
<organism evidence="3 4">
    <name type="scientific">Daucus carota subsp. sativus</name>
    <name type="common">Carrot</name>
    <dbReference type="NCBI Taxonomy" id="79200"/>
    <lineage>
        <taxon>Eukaryota</taxon>
        <taxon>Viridiplantae</taxon>
        <taxon>Streptophyta</taxon>
        <taxon>Embryophyta</taxon>
        <taxon>Tracheophyta</taxon>
        <taxon>Spermatophyta</taxon>
        <taxon>Magnoliopsida</taxon>
        <taxon>eudicotyledons</taxon>
        <taxon>Gunneridae</taxon>
        <taxon>Pentapetalae</taxon>
        <taxon>asterids</taxon>
        <taxon>campanulids</taxon>
        <taxon>Apiales</taxon>
        <taxon>Apiaceae</taxon>
        <taxon>Apioideae</taxon>
        <taxon>Scandiceae</taxon>
        <taxon>Daucinae</taxon>
        <taxon>Daucus</taxon>
        <taxon>Daucus sect. Daucus</taxon>
    </lineage>
</organism>
<dbReference type="InterPro" id="IPR003871">
    <property type="entry name" value="RFA1B/D_OB_1st"/>
</dbReference>
<feature type="region of interest" description="Disordered" evidence="1">
    <location>
        <begin position="267"/>
        <end position="295"/>
    </location>
</feature>
<dbReference type="PANTHER" id="PTHR47165:SF4">
    <property type="entry name" value="OS03G0429900 PROTEIN"/>
    <property type="match status" value="1"/>
</dbReference>
<dbReference type="Gene3D" id="2.40.50.140">
    <property type="entry name" value="Nucleic acid-binding proteins"/>
    <property type="match status" value="2"/>
</dbReference>
<dbReference type="InterPro" id="IPR012340">
    <property type="entry name" value="NA-bd_OB-fold"/>
</dbReference>
<dbReference type="PANTHER" id="PTHR47165">
    <property type="entry name" value="OS03G0429900 PROTEIN"/>
    <property type="match status" value="1"/>
</dbReference>
<dbReference type="EMBL" id="CP093348">
    <property type="protein sequence ID" value="WOH04052.1"/>
    <property type="molecule type" value="Genomic_DNA"/>
</dbReference>
<evidence type="ECO:0000313" key="3">
    <source>
        <dbReference type="EMBL" id="WOH04052.1"/>
    </source>
</evidence>